<keyword evidence="3" id="KW-1185">Reference proteome</keyword>
<dbReference type="Gene3D" id="2.60.450.10">
    <property type="entry name" value="Lipopolysaccharide (LPS) transport protein A like domain"/>
    <property type="match status" value="2"/>
</dbReference>
<reference evidence="2 3" key="1">
    <citation type="submission" date="2019-02" db="EMBL/GenBank/DDBJ databases">
        <title>Deep-cultivation of Planctomycetes and their phenomic and genomic characterization uncovers novel biology.</title>
        <authorList>
            <person name="Wiegand S."/>
            <person name="Jogler M."/>
            <person name="Boedeker C."/>
            <person name="Pinto D."/>
            <person name="Vollmers J."/>
            <person name="Rivas-Marin E."/>
            <person name="Kohn T."/>
            <person name="Peeters S.H."/>
            <person name="Heuer A."/>
            <person name="Rast P."/>
            <person name="Oberbeckmann S."/>
            <person name="Bunk B."/>
            <person name="Jeske O."/>
            <person name="Meyerdierks A."/>
            <person name="Storesund J.E."/>
            <person name="Kallscheuer N."/>
            <person name="Luecker S."/>
            <person name="Lage O.M."/>
            <person name="Pohl T."/>
            <person name="Merkel B.J."/>
            <person name="Hornburger P."/>
            <person name="Mueller R.-W."/>
            <person name="Bruemmer F."/>
            <person name="Labrenz M."/>
            <person name="Spormann A.M."/>
            <person name="Op Den Camp H."/>
            <person name="Overmann J."/>
            <person name="Amann R."/>
            <person name="Jetten M.S.M."/>
            <person name="Mascher T."/>
            <person name="Medema M.H."/>
            <person name="Devos D.P."/>
            <person name="Kaster A.-K."/>
            <person name="Ovreas L."/>
            <person name="Rohde M."/>
            <person name="Galperin M.Y."/>
            <person name="Jogler C."/>
        </authorList>
    </citation>
    <scope>NUCLEOTIDE SEQUENCE [LARGE SCALE GENOMIC DNA]</scope>
    <source>
        <strain evidence="2 3">Pla123a</strain>
    </source>
</reference>
<dbReference type="Proteomes" id="UP000318478">
    <property type="component" value="Unassembled WGS sequence"/>
</dbReference>
<evidence type="ECO:0008006" key="4">
    <source>
        <dbReference type="Google" id="ProtNLM"/>
    </source>
</evidence>
<evidence type="ECO:0000313" key="3">
    <source>
        <dbReference type="Proteomes" id="UP000318478"/>
    </source>
</evidence>
<dbReference type="EMBL" id="SJPO01000009">
    <property type="protein sequence ID" value="TWT73694.1"/>
    <property type="molecule type" value="Genomic_DNA"/>
</dbReference>
<comment type="caution">
    <text evidence="2">The sequence shown here is derived from an EMBL/GenBank/DDBJ whole genome shotgun (WGS) entry which is preliminary data.</text>
</comment>
<organism evidence="2 3">
    <name type="scientific">Posidoniimonas polymericola</name>
    <dbReference type="NCBI Taxonomy" id="2528002"/>
    <lineage>
        <taxon>Bacteria</taxon>
        <taxon>Pseudomonadati</taxon>
        <taxon>Planctomycetota</taxon>
        <taxon>Planctomycetia</taxon>
        <taxon>Pirellulales</taxon>
        <taxon>Lacipirellulaceae</taxon>
        <taxon>Posidoniimonas</taxon>
    </lineage>
</organism>
<dbReference type="RefSeq" id="WP_146589418.1">
    <property type="nucleotide sequence ID" value="NZ_SJPO01000009.1"/>
</dbReference>
<gene>
    <name evidence="2" type="ORF">Pla123a_35870</name>
</gene>
<dbReference type="OrthoDB" id="208320at2"/>
<dbReference type="AlphaFoldDB" id="A0A5C5YF49"/>
<proteinExistence type="predicted"/>
<name>A0A5C5YF49_9BACT</name>
<evidence type="ECO:0000256" key="1">
    <source>
        <dbReference type="SAM" id="MobiDB-lite"/>
    </source>
</evidence>
<accession>A0A5C5YF49</accession>
<evidence type="ECO:0000313" key="2">
    <source>
        <dbReference type="EMBL" id="TWT73694.1"/>
    </source>
</evidence>
<sequence>MFAKLTRSLIAFGVVFVAYQAYALMLAPMIDPPRTTQVGGNAGAIVTVSPVAKYQQLLSAYFPAGHWSLAGKPKVIESGQVMMIVDDYVRDNTGRVNLTKCAVLVFPTPRRPGAAAPRDAVVIEAPQGAKLQFDRNFNPSRGSIGNLVQGHLPGQITIRSDMQDPGPADDLEITTSDLQMNETRIVSLGVVSFRLGKNRGGGEHMEIFLLEEEFKKPGASGFGFNGVKYLEILKSVRLELQVDKLNLSEETVAHATQPRRVQLTAASVPTPKSGAGVWAGAGQQPSVYAAPRTATRQPVATPSPPLEVVCKGSFQLNFLDFTATFNKDVLATQLSLTGQSDQLTCEQLAIRFSDESLSPQTSPDLAEEQRSALSDLKPTLLEATGEPVNMNSPSRGARARARRLRIELESRDLTLDGGSPYLMQGGNELRAPVIRYRHPSKDDPAPIGRLWLAGPGQMRVVPKAENPQEVIEAHWNAVPGMEFPVQLNRESGQPVLMVEGRPQIISSRVGRITSDRLRVAFREVAPDGKEGPAIEVGSGERLALMPERINAIGAVQLESPELSGKTNELVVWIRPEDNSLELSAPNSEAAGFAGGGSGTTSVRTPQKTYHLVSQKMQLDLLLQGRRAKPANLICQGAVRFTEDAPQGSAQTPLSVEGARLKVSDLESGSIKVRVDGADNQNDAAALAEIVAQGLTLQATTVNLDQAANRMWADGAGNARVSVDRDLFGQTTNAAQALHLKWRGGLNFDGRAITVKQDVLGEGPHDWVRCQQVTATLSRPINFVNSRGSSRNIEIAKIECEGGVTLDHRAVDAGGQTSHEHGTLASLSIDRSTGDISGQGPGWIRSVRLENAGGPLTLSTPGAAPAKPSGKGLQFLRVKFLRGVTGNILEGRRQVSFHGNVESVFGPVLEWEQELPMLHPRGLPPDTGTLKCDQLTVNEDPLARFTGSAQPTEGLGPIELRATGSVEIQGAAKDKGQFTAYAKSASYSKAKEEFILEGDTQSPAKLYQQDQPGGQPKVFQAGALHYWRRTGKVAINDFSHGSSGPLDSAQRPGMPQRPSVR</sequence>
<protein>
    <recommendedName>
        <fullName evidence="4">OstA-like protein</fullName>
    </recommendedName>
</protein>
<feature type="region of interest" description="Disordered" evidence="1">
    <location>
        <begin position="1036"/>
        <end position="1060"/>
    </location>
</feature>